<evidence type="ECO:0000256" key="3">
    <source>
        <dbReference type="ARBA" id="ARBA00022692"/>
    </source>
</evidence>
<dbReference type="AlphaFoldDB" id="A0AAE0JPX9"/>
<dbReference type="PANTHER" id="PTHR48022:SF29">
    <property type="entry name" value="SUGAR TRANSPORTER, PUTATIVE (AFU_ORTHOLOGUE AFUA_6G14500)-RELATED"/>
    <property type="match status" value="1"/>
</dbReference>
<keyword evidence="3 6" id="KW-0812">Transmembrane</keyword>
<protein>
    <recommendedName>
        <fullName evidence="7">Major facilitator superfamily (MFS) profile domain-containing protein</fullName>
    </recommendedName>
</protein>
<dbReference type="Proteomes" id="UP001278500">
    <property type="component" value="Unassembled WGS sequence"/>
</dbReference>
<dbReference type="InterPro" id="IPR005828">
    <property type="entry name" value="MFS_sugar_transport-like"/>
</dbReference>
<comment type="caution">
    <text evidence="8">The sequence shown here is derived from an EMBL/GenBank/DDBJ whole genome shotgun (WGS) entry which is preliminary data.</text>
</comment>
<reference evidence="8" key="2">
    <citation type="submission" date="2023-06" db="EMBL/GenBank/DDBJ databases">
        <authorList>
            <consortium name="Lawrence Berkeley National Laboratory"/>
            <person name="Haridas S."/>
            <person name="Hensen N."/>
            <person name="Bonometti L."/>
            <person name="Westerberg I."/>
            <person name="Brannstrom I.O."/>
            <person name="Guillou S."/>
            <person name="Cros-Aarteil S."/>
            <person name="Calhoun S."/>
            <person name="Kuo A."/>
            <person name="Mondo S."/>
            <person name="Pangilinan J."/>
            <person name="Riley R."/>
            <person name="Labutti K."/>
            <person name="Andreopoulos B."/>
            <person name="Lipzen A."/>
            <person name="Chen C."/>
            <person name="Yanf M."/>
            <person name="Daum C."/>
            <person name="Ng V."/>
            <person name="Clum A."/>
            <person name="Steindorff A."/>
            <person name="Ohm R."/>
            <person name="Martin F."/>
            <person name="Silar P."/>
            <person name="Natvig D."/>
            <person name="Lalanne C."/>
            <person name="Gautier V."/>
            <person name="Ament-Velasquez S.L."/>
            <person name="Kruys A."/>
            <person name="Hutchinson M.I."/>
            <person name="Powell A.J."/>
            <person name="Barry K."/>
            <person name="Miller A.N."/>
            <person name="Grigoriev I.V."/>
            <person name="Debuchy R."/>
            <person name="Gladieux P."/>
            <person name="Thoren M.H."/>
            <person name="Johannesson H."/>
        </authorList>
    </citation>
    <scope>NUCLEOTIDE SEQUENCE</scope>
    <source>
        <strain evidence="8">CBS 560.94</strain>
    </source>
</reference>
<dbReference type="InterPro" id="IPR050360">
    <property type="entry name" value="MFS_Sugar_Transporters"/>
</dbReference>
<evidence type="ECO:0000259" key="7">
    <source>
        <dbReference type="PROSITE" id="PS50850"/>
    </source>
</evidence>
<feature type="domain" description="Major facilitator superfamily (MFS) profile" evidence="7">
    <location>
        <begin position="1"/>
        <end position="78"/>
    </location>
</feature>
<keyword evidence="9" id="KW-1185">Reference proteome</keyword>
<dbReference type="RefSeq" id="XP_062686596.1">
    <property type="nucleotide sequence ID" value="XM_062823765.1"/>
</dbReference>
<organism evidence="8 9">
    <name type="scientific">Neurospora tetraspora</name>
    <dbReference type="NCBI Taxonomy" id="94610"/>
    <lineage>
        <taxon>Eukaryota</taxon>
        <taxon>Fungi</taxon>
        <taxon>Dikarya</taxon>
        <taxon>Ascomycota</taxon>
        <taxon>Pezizomycotina</taxon>
        <taxon>Sordariomycetes</taxon>
        <taxon>Sordariomycetidae</taxon>
        <taxon>Sordariales</taxon>
        <taxon>Sordariaceae</taxon>
        <taxon>Neurospora</taxon>
    </lineage>
</organism>
<evidence type="ECO:0000256" key="1">
    <source>
        <dbReference type="ARBA" id="ARBA00004141"/>
    </source>
</evidence>
<keyword evidence="5 6" id="KW-0472">Membrane</keyword>
<gene>
    <name evidence="8" type="ORF">B0H65DRAFT_395321</name>
</gene>
<feature type="non-terminal residue" evidence="8">
    <location>
        <position position="1"/>
    </location>
</feature>
<dbReference type="GO" id="GO:0016020">
    <property type="term" value="C:membrane"/>
    <property type="evidence" value="ECO:0007669"/>
    <property type="project" value="UniProtKB-SubCell"/>
</dbReference>
<sequence length="90" mass="10523">YALGWGSLAYTYLSGLFPYHQRSQGIAVEQLTGRIALFINAYINPIALDKIGWKYYLVYCVWIAVEVLTVYFLFPETQDRTLEELAFMWE</sequence>
<dbReference type="InterPro" id="IPR020846">
    <property type="entry name" value="MFS_dom"/>
</dbReference>
<dbReference type="GO" id="GO:0005351">
    <property type="term" value="F:carbohydrate:proton symporter activity"/>
    <property type="evidence" value="ECO:0007669"/>
    <property type="project" value="TreeGrafter"/>
</dbReference>
<evidence type="ECO:0000313" key="8">
    <source>
        <dbReference type="EMBL" id="KAK3355218.1"/>
    </source>
</evidence>
<evidence type="ECO:0000256" key="6">
    <source>
        <dbReference type="SAM" id="Phobius"/>
    </source>
</evidence>
<keyword evidence="4 6" id="KW-1133">Transmembrane helix</keyword>
<dbReference type="Pfam" id="PF00083">
    <property type="entry name" value="Sugar_tr"/>
    <property type="match status" value="1"/>
</dbReference>
<evidence type="ECO:0000256" key="2">
    <source>
        <dbReference type="ARBA" id="ARBA00010992"/>
    </source>
</evidence>
<dbReference type="PROSITE" id="PS50850">
    <property type="entry name" value="MFS"/>
    <property type="match status" value="1"/>
</dbReference>
<proteinExistence type="inferred from homology"/>
<feature type="non-terminal residue" evidence="8">
    <location>
        <position position="90"/>
    </location>
</feature>
<accession>A0AAE0JPX9</accession>
<evidence type="ECO:0000256" key="5">
    <source>
        <dbReference type="ARBA" id="ARBA00023136"/>
    </source>
</evidence>
<dbReference type="PANTHER" id="PTHR48022">
    <property type="entry name" value="PLASTIDIC GLUCOSE TRANSPORTER 4"/>
    <property type="match status" value="1"/>
</dbReference>
<dbReference type="InterPro" id="IPR036259">
    <property type="entry name" value="MFS_trans_sf"/>
</dbReference>
<dbReference type="SUPFAM" id="SSF103473">
    <property type="entry name" value="MFS general substrate transporter"/>
    <property type="match status" value="1"/>
</dbReference>
<feature type="transmembrane region" description="Helical" evidence="6">
    <location>
        <begin position="55"/>
        <end position="74"/>
    </location>
</feature>
<comment type="similarity">
    <text evidence="2">Belongs to the major facilitator superfamily. Sugar transporter (TC 2.A.1.1) family.</text>
</comment>
<evidence type="ECO:0000256" key="4">
    <source>
        <dbReference type="ARBA" id="ARBA00022989"/>
    </source>
</evidence>
<evidence type="ECO:0000313" key="9">
    <source>
        <dbReference type="Proteomes" id="UP001278500"/>
    </source>
</evidence>
<dbReference type="EMBL" id="JAUEPP010000001">
    <property type="protein sequence ID" value="KAK3355218.1"/>
    <property type="molecule type" value="Genomic_DNA"/>
</dbReference>
<name>A0AAE0JPX9_9PEZI</name>
<reference evidence="8" key="1">
    <citation type="journal article" date="2023" name="Mol. Phylogenet. Evol.">
        <title>Genome-scale phylogeny and comparative genomics of the fungal order Sordariales.</title>
        <authorList>
            <person name="Hensen N."/>
            <person name="Bonometti L."/>
            <person name="Westerberg I."/>
            <person name="Brannstrom I.O."/>
            <person name="Guillou S."/>
            <person name="Cros-Aarteil S."/>
            <person name="Calhoun S."/>
            <person name="Haridas S."/>
            <person name="Kuo A."/>
            <person name="Mondo S."/>
            <person name="Pangilinan J."/>
            <person name="Riley R."/>
            <person name="LaButti K."/>
            <person name="Andreopoulos B."/>
            <person name="Lipzen A."/>
            <person name="Chen C."/>
            <person name="Yan M."/>
            <person name="Daum C."/>
            <person name="Ng V."/>
            <person name="Clum A."/>
            <person name="Steindorff A."/>
            <person name="Ohm R.A."/>
            <person name="Martin F."/>
            <person name="Silar P."/>
            <person name="Natvig D.O."/>
            <person name="Lalanne C."/>
            <person name="Gautier V."/>
            <person name="Ament-Velasquez S.L."/>
            <person name="Kruys A."/>
            <person name="Hutchinson M.I."/>
            <person name="Powell A.J."/>
            <person name="Barry K."/>
            <person name="Miller A.N."/>
            <person name="Grigoriev I.V."/>
            <person name="Debuchy R."/>
            <person name="Gladieux P."/>
            <person name="Hiltunen Thoren M."/>
            <person name="Johannesson H."/>
        </authorList>
    </citation>
    <scope>NUCLEOTIDE SEQUENCE</scope>
    <source>
        <strain evidence="8">CBS 560.94</strain>
    </source>
</reference>
<comment type="subcellular location">
    <subcellularLocation>
        <location evidence="1">Membrane</location>
        <topology evidence="1">Multi-pass membrane protein</topology>
    </subcellularLocation>
</comment>
<dbReference type="Gene3D" id="1.20.1250.20">
    <property type="entry name" value="MFS general substrate transporter like domains"/>
    <property type="match status" value="1"/>
</dbReference>
<dbReference type="GeneID" id="87860919"/>